<accession>A0A445MQL9</accession>
<evidence type="ECO:0000313" key="3">
    <source>
        <dbReference type="EMBL" id="SPD71765.1"/>
    </source>
</evidence>
<organism evidence="3">
    <name type="scientific">uncultured Desulfobacterium sp</name>
    <dbReference type="NCBI Taxonomy" id="201089"/>
    <lineage>
        <taxon>Bacteria</taxon>
        <taxon>Pseudomonadati</taxon>
        <taxon>Thermodesulfobacteriota</taxon>
        <taxon>Desulfobacteria</taxon>
        <taxon>Desulfobacterales</taxon>
        <taxon>Desulfobacteriaceae</taxon>
        <taxon>Desulfobacterium</taxon>
        <taxon>environmental samples</taxon>
    </lineage>
</organism>
<gene>
    <name evidence="3" type="ORF">PITCH_A1020010</name>
</gene>
<dbReference type="SMART" id="SM00897">
    <property type="entry name" value="FIST"/>
    <property type="match status" value="1"/>
</dbReference>
<dbReference type="SMART" id="SM01204">
    <property type="entry name" value="FIST_C"/>
    <property type="match status" value="1"/>
</dbReference>
<sequence>MLVGIGYCNEEGAFSSGKKAAEIAMRHGGIKNADLVIAFCHGLMDHHEFFRGLRAIAGPDAPIIGGSAIGVITNDHLSYRGFPACAAMIESHDIRWSIAAEGGLGSDGKQAGRNLAARLSSTAADQLLFILYDSIKSCARDNAPPQLNASSLLLEGIEQVLTPGMPIIGAGLLGDYDMNPAKQFCGSYVADQSVVGVLLGGGFTPYYRIMHGCIPLDGIYHTITRMEGPFLYELDGRPIANMIDDIYGNQNWRNINPVSLLTIGVNHGERFGETDEAHYVNRLIVGALPGGEGVSLFEPDLETGMHVQFMLRDTEMMIVSARKNSEQLIEQIFAHGKRPVFGIYIDCAGRAAGYLSVMKEEANEVQGVLNRHKIPMLGFYSGVEIAPLLNKSRGLDWTGVLLVFAKD</sequence>
<proteinExistence type="predicted"/>
<feature type="domain" description="FIST C-domain" evidence="2">
    <location>
        <begin position="239"/>
        <end position="388"/>
    </location>
</feature>
<dbReference type="EMBL" id="OJIN01000005">
    <property type="protein sequence ID" value="SPD71765.1"/>
    <property type="molecule type" value="Genomic_DNA"/>
</dbReference>
<evidence type="ECO:0000259" key="2">
    <source>
        <dbReference type="SMART" id="SM01204"/>
    </source>
</evidence>
<dbReference type="Pfam" id="PF08495">
    <property type="entry name" value="FIST"/>
    <property type="match status" value="1"/>
</dbReference>
<evidence type="ECO:0008006" key="4">
    <source>
        <dbReference type="Google" id="ProtNLM"/>
    </source>
</evidence>
<evidence type="ECO:0000259" key="1">
    <source>
        <dbReference type="SMART" id="SM00897"/>
    </source>
</evidence>
<dbReference type="AlphaFoldDB" id="A0A445MQL9"/>
<reference evidence="3" key="1">
    <citation type="submission" date="2018-01" db="EMBL/GenBank/DDBJ databases">
        <authorList>
            <person name="Regsiter A."/>
            <person name="William W."/>
        </authorList>
    </citation>
    <scope>NUCLEOTIDE SEQUENCE</scope>
    <source>
        <strain evidence="3">TRIP AH-1</strain>
    </source>
</reference>
<feature type="domain" description="FIST" evidence="1">
    <location>
        <begin position="32"/>
        <end position="238"/>
    </location>
</feature>
<dbReference type="InterPro" id="IPR013702">
    <property type="entry name" value="FIST_domain_N"/>
</dbReference>
<protein>
    <recommendedName>
        <fullName evidence="4">FIST C-domain domain-containing protein</fullName>
    </recommendedName>
</protein>
<dbReference type="InterPro" id="IPR019494">
    <property type="entry name" value="FIST_C"/>
</dbReference>
<name>A0A445MQL9_9BACT</name>
<dbReference type="Pfam" id="PF10442">
    <property type="entry name" value="FIST_C"/>
    <property type="match status" value="1"/>
</dbReference>